<sequence length="463" mass="49897">MLDSGVAKSVIDHALFLGADFAELFAENRYSNTIELSSSEVSDISDDISSGVGVRLFYGHNVLYGFTYSKDEADLKKVIDVLTERSKGAQIIHSAAFNPVAYINQHPCQRPLRGSSYLSEKVSFLNDMDAAVRSYSPLINQFIGRVNQVDQHVMIYNSEGLQIEDTRHWCYMDIIAIAEKNGQQTNGIQMPGALSGWEFVDAINERKLAQDVAESAVRKLDAAVCPSGELPVVIGNGFGGVIFHEACGHLLETTSVEKQASVFHDQMGELIANSVVNAVDDGTIANQWGSLNIDDEGMPVQRTQLIKDGRLTGFMVDKMGSIKTGYERTGSGRRESYRYAPASRMRNTYIEAGDSSFEDMIGSIDYGIYAAQMGGGSVQPGTGEFNFAVNDAFLIENGKITKPLKSATLIGTGPKVLQDISMVGNDLSLAGGGWCGSISGAVPTSIGQPSLKVDRIVVGGGNE</sequence>
<keyword evidence="3" id="KW-0378">Hydrolase</keyword>
<protein>
    <submittedName>
        <fullName evidence="8">Protease TldD</fullName>
    </submittedName>
</protein>
<name>A0A1R4B509_9VIBR</name>
<dbReference type="InterPro" id="IPR045570">
    <property type="entry name" value="Metalloprtase-TldD/E_cen_dom"/>
</dbReference>
<evidence type="ECO:0000313" key="8">
    <source>
        <dbReference type="EMBL" id="SJL83993.1"/>
    </source>
</evidence>
<keyword evidence="4" id="KW-0482">Metalloprotease</keyword>
<organism evidence="8 9">
    <name type="scientific">Vibrio palustris</name>
    <dbReference type="NCBI Taxonomy" id="1918946"/>
    <lineage>
        <taxon>Bacteria</taxon>
        <taxon>Pseudomonadati</taxon>
        <taxon>Pseudomonadota</taxon>
        <taxon>Gammaproteobacteria</taxon>
        <taxon>Vibrionales</taxon>
        <taxon>Vibrionaceae</taxon>
        <taxon>Vibrio</taxon>
    </lineage>
</organism>
<reference evidence="8 9" key="1">
    <citation type="submission" date="2017-02" db="EMBL/GenBank/DDBJ databases">
        <authorList>
            <person name="Peterson S.W."/>
        </authorList>
    </citation>
    <scope>NUCLEOTIDE SEQUENCE [LARGE SCALE GENOMIC DNA]</scope>
    <source>
        <strain evidence="8 9">CECT 9027</strain>
    </source>
</reference>
<comment type="similarity">
    <text evidence="1">Belongs to the peptidase U62 family.</text>
</comment>
<dbReference type="GO" id="GO:0006508">
    <property type="term" value="P:proteolysis"/>
    <property type="evidence" value="ECO:0007669"/>
    <property type="project" value="UniProtKB-KW"/>
</dbReference>
<evidence type="ECO:0000259" key="7">
    <source>
        <dbReference type="Pfam" id="PF19290"/>
    </source>
</evidence>
<keyword evidence="9" id="KW-1185">Reference proteome</keyword>
<keyword evidence="2 8" id="KW-0645">Protease</keyword>
<evidence type="ECO:0000256" key="4">
    <source>
        <dbReference type="ARBA" id="ARBA00023049"/>
    </source>
</evidence>
<evidence type="ECO:0000256" key="1">
    <source>
        <dbReference type="ARBA" id="ARBA00005836"/>
    </source>
</evidence>
<proteinExistence type="inferred from homology"/>
<dbReference type="SUPFAM" id="SSF111283">
    <property type="entry name" value="Putative modulator of DNA gyrase, PmbA/TldD"/>
    <property type="match status" value="1"/>
</dbReference>
<evidence type="ECO:0000259" key="6">
    <source>
        <dbReference type="Pfam" id="PF19289"/>
    </source>
</evidence>
<feature type="domain" description="Metalloprotease TldD/E central" evidence="7">
    <location>
        <begin position="118"/>
        <end position="220"/>
    </location>
</feature>
<dbReference type="GO" id="GO:0008237">
    <property type="term" value="F:metallopeptidase activity"/>
    <property type="evidence" value="ECO:0007669"/>
    <property type="project" value="UniProtKB-KW"/>
</dbReference>
<dbReference type="Pfam" id="PF01523">
    <property type="entry name" value="PmbA_TldD_1st"/>
    <property type="match status" value="1"/>
</dbReference>
<dbReference type="OrthoDB" id="9803213at2"/>
<dbReference type="PANTHER" id="PTHR30624">
    <property type="entry name" value="UNCHARACTERIZED PROTEIN TLDD AND PMBA"/>
    <property type="match status" value="1"/>
</dbReference>
<dbReference type="PIRSF" id="PIRSF004919">
    <property type="entry name" value="TldD"/>
    <property type="match status" value="1"/>
</dbReference>
<dbReference type="Gene3D" id="3.30.2290.10">
    <property type="entry name" value="PmbA/TldD superfamily"/>
    <property type="match status" value="1"/>
</dbReference>
<evidence type="ECO:0000256" key="2">
    <source>
        <dbReference type="ARBA" id="ARBA00022670"/>
    </source>
</evidence>
<feature type="domain" description="Metalloprotease TldD/E N-terminal" evidence="5">
    <location>
        <begin position="22"/>
        <end position="80"/>
    </location>
</feature>
<dbReference type="InterPro" id="IPR002510">
    <property type="entry name" value="Metalloprtase-TldD/E_N"/>
</dbReference>
<accession>A0A1R4B509</accession>
<dbReference type="InterPro" id="IPR051463">
    <property type="entry name" value="Peptidase_U62_metallo"/>
</dbReference>
<dbReference type="PANTHER" id="PTHR30624:SF4">
    <property type="entry name" value="METALLOPROTEASE TLDD"/>
    <property type="match status" value="1"/>
</dbReference>
<dbReference type="InterPro" id="IPR045569">
    <property type="entry name" value="Metalloprtase-TldD/E_C"/>
</dbReference>
<dbReference type="STRING" id="1918946.VPAL9027_01973"/>
<dbReference type="InterPro" id="IPR025502">
    <property type="entry name" value="TldD"/>
</dbReference>
<dbReference type="InterPro" id="IPR036059">
    <property type="entry name" value="TldD/PmbA_sf"/>
</dbReference>
<evidence type="ECO:0000313" key="9">
    <source>
        <dbReference type="Proteomes" id="UP000189475"/>
    </source>
</evidence>
<dbReference type="EMBL" id="FUFT01000005">
    <property type="protein sequence ID" value="SJL83993.1"/>
    <property type="molecule type" value="Genomic_DNA"/>
</dbReference>
<dbReference type="Proteomes" id="UP000189475">
    <property type="component" value="Unassembled WGS sequence"/>
</dbReference>
<dbReference type="RefSeq" id="WP_077314393.1">
    <property type="nucleotide sequence ID" value="NZ_AP024888.1"/>
</dbReference>
<dbReference type="AlphaFoldDB" id="A0A1R4B509"/>
<evidence type="ECO:0000256" key="3">
    <source>
        <dbReference type="ARBA" id="ARBA00022801"/>
    </source>
</evidence>
<dbReference type="Pfam" id="PF19290">
    <property type="entry name" value="PmbA_TldD_2nd"/>
    <property type="match status" value="1"/>
</dbReference>
<dbReference type="InterPro" id="IPR035068">
    <property type="entry name" value="TldD/PmbA_N"/>
</dbReference>
<feature type="domain" description="Metalloprotease TldD/E C-terminal" evidence="6">
    <location>
        <begin position="227"/>
        <end position="460"/>
    </location>
</feature>
<gene>
    <name evidence="8" type="ORF">VPAL9027_01973</name>
</gene>
<evidence type="ECO:0000259" key="5">
    <source>
        <dbReference type="Pfam" id="PF01523"/>
    </source>
</evidence>
<dbReference type="GO" id="GO:0005829">
    <property type="term" value="C:cytosol"/>
    <property type="evidence" value="ECO:0007669"/>
    <property type="project" value="TreeGrafter"/>
</dbReference>
<dbReference type="Pfam" id="PF19289">
    <property type="entry name" value="PmbA_TldD_3rd"/>
    <property type="match status" value="1"/>
</dbReference>